<gene>
    <name evidence="3" type="ORF">PQ456_20415</name>
</gene>
<dbReference type="RefSeq" id="WP_273613851.1">
    <property type="nucleotide sequence ID" value="NZ_CP117416.1"/>
</dbReference>
<dbReference type="Proteomes" id="UP001220509">
    <property type="component" value="Chromosome"/>
</dbReference>
<dbReference type="AlphaFoldDB" id="A0AAX3M291"/>
<evidence type="ECO:0000313" key="3">
    <source>
        <dbReference type="EMBL" id="WCT55483.1"/>
    </source>
</evidence>
<feature type="region of interest" description="Disordered" evidence="1">
    <location>
        <begin position="24"/>
        <end position="131"/>
    </location>
</feature>
<proteinExistence type="predicted"/>
<accession>A0AAX3M291</accession>
<sequence length="212" mass="22507">MKKVYSLLLCGILFIAVLSACSSASAPANPSNETDQQTNTTTDNTNEATPTTPATTDNESSDTSTESSAATDSSTGTTEPATENSESSTTSTGSIEEKGPIAADSVEKRPTYLPTDFPIPDDAVISTSHQEENDGKKSVLLMFTTKGSMETLSQTYKQYFDAKSLTNAGSTIDEKNLIIQGTDPKTKQVWSLIGSPQAGKDVVQLTLTWSEK</sequence>
<reference evidence="3 4" key="1">
    <citation type="submission" date="2023-02" db="EMBL/GenBank/DDBJ databases">
        <title>Genome sequence of Paenibacillus kyungheensis KACC 18744.</title>
        <authorList>
            <person name="Kim S."/>
            <person name="Heo J."/>
            <person name="Kwon S.-W."/>
        </authorList>
    </citation>
    <scope>NUCLEOTIDE SEQUENCE [LARGE SCALE GENOMIC DNA]</scope>
    <source>
        <strain evidence="3 4">KACC 18744</strain>
    </source>
</reference>
<keyword evidence="4" id="KW-1185">Reference proteome</keyword>
<evidence type="ECO:0000313" key="4">
    <source>
        <dbReference type="Proteomes" id="UP001220509"/>
    </source>
</evidence>
<dbReference type="KEGG" id="pka:PQ456_20415"/>
<keyword evidence="2" id="KW-0732">Signal</keyword>
<feature type="compositionally biased region" description="Low complexity" evidence="1">
    <location>
        <begin position="24"/>
        <end position="94"/>
    </location>
</feature>
<dbReference type="PROSITE" id="PS51257">
    <property type="entry name" value="PROKAR_LIPOPROTEIN"/>
    <property type="match status" value="1"/>
</dbReference>
<feature type="signal peptide" evidence="2">
    <location>
        <begin position="1"/>
        <end position="28"/>
    </location>
</feature>
<evidence type="ECO:0000256" key="1">
    <source>
        <dbReference type="SAM" id="MobiDB-lite"/>
    </source>
</evidence>
<protein>
    <recommendedName>
        <fullName evidence="5">Lipoprotein</fullName>
    </recommendedName>
</protein>
<feature type="chain" id="PRO_5043511579" description="Lipoprotein" evidence="2">
    <location>
        <begin position="29"/>
        <end position="212"/>
    </location>
</feature>
<evidence type="ECO:0000256" key="2">
    <source>
        <dbReference type="SAM" id="SignalP"/>
    </source>
</evidence>
<evidence type="ECO:0008006" key="5">
    <source>
        <dbReference type="Google" id="ProtNLM"/>
    </source>
</evidence>
<name>A0AAX3M291_9BACL</name>
<feature type="compositionally biased region" description="Basic and acidic residues" evidence="1">
    <location>
        <begin position="95"/>
        <end position="110"/>
    </location>
</feature>
<dbReference type="EMBL" id="CP117416">
    <property type="protein sequence ID" value="WCT55483.1"/>
    <property type="molecule type" value="Genomic_DNA"/>
</dbReference>
<organism evidence="3 4">
    <name type="scientific">Paenibacillus kyungheensis</name>
    <dbReference type="NCBI Taxonomy" id="1452732"/>
    <lineage>
        <taxon>Bacteria</taxon>
        <taxon>Bacillati</taxon>
        <taxon>Bacillota</taxon>
        <taxon>Bacilli</taxon>
        <taxon>Bacillales</taxon>
        <taxon>Paenibacillaceae</taxon>
        <taxon>Paenibacillus</taxon>
    </lineage>
</organism>